<feature type="region of interest" description="Disordered" evidence="2">
    <location>
        <begin position="132"/>
        <end position="189"/>
    </location>
</feature>
<feature type="domain" description="DUF4100" evidence="3">
    <location>
        <begin position="290"/>
        <end position="442"/>
    </location>
</feature>
<dbReference type="GO" id="GO:0006508">
    <property type="term" value="P:proteolysis"/>
    <property type="evidence" value="ECO:0007669"/>
    <property type="project" value="InterPro"/>
</dbReference>
<dbReference type="PROSITE" id="PS00141">
    <property type="entry name" value="ASP_PROTEASE"/>
    <property type="match status" value="1"/>
</dbReference>
<accession>A0A6A4GV06</accession>
<feature type="compositionally biased region" description="Basic and acidic residues" evidence="2">
    <location>
        <begin position="147"/>
        <end position="158"/>
    </location>
</feature>
<dbReference type="InterPro" id="IPR001969">
    <property type="entry name" value="Aspartic_peptidase_AS"/>
</dbReference>
<name>A0A6A4GV06_9AGAR</name>
<reference evidence="4" key="1">
    <citation type="journal article" date="2019" name="Environ. Microbiol.">
        <title>Fungal ecological strategies reflected in gene transcription - a case study of two litter decomposers.</title>
        <authorList>
            <person name="Barbi F."/>
            <person name="Kohler A."/>
            <person name="Barry K."/>
            <person name="Baskaran P."/>
            <person name="Daum C."/>
            <person name="Fauchery L."/>
            <person name="Ihrmark K."/>
            <person name="Kuo A."/>
            <person name="LaButti K."/>
            <person name="Lipzen A."/>
            <person name="Morin E."/>
            <person name="Grigoriev I.V."/>
            <person name="Henrissat B."/>
            <person name="Lindahl B."/>
            <person name="Martin F."/>
        </authorList>
    </citation>
    <scope>NUCLEOTIDE SEQUENCE</scope>
    <source>
        <strain evidence="4">JB14</strain>
    </source>
</reference>
<dbReference type="Proteomes" id="UP000799118">
    <property type="component" value="Unassembled WGS sequence"/>
</dbReference>
<feature type="region of interest" description="Disordered" evidence="2">
    <location>
        <begin position="416"/>
        <end position="440"/>
    </location>
</feature>
<dbReference type="GO" id="GO:0004190">
    <property type="term" value="F:aspartic-type endopeptidase activity"/>
    <property type="evidence" value="ECO:0007669"/>
    <property type="project" value="UniProtKB-KW"/>
</dbReference>
<feature type="region of interest" description="Disordered" evidence="2">
    <location>
        <begin position="214"/>
        <end position="238"/>
    </location>
</feature>
<keyword evidence="5" id="KW-1185">Reference proteome</keyword>
<dbReference type="Gene3D" id="2.40.70.10">
    <property type="entry name" value="Acid Proteases"/>
    <property type="match status" value="1"/>
</dbReference>
<keyword evidence="1" id="KW-0064">Aspartyl protease</keyword>
<dbReference type="SUPFAM" id="SSF50630">
    <property type="entry name" value="Acid proteases"/>
    <property type="match status" value="1"/>
</dbReference>
<dbReference type="OrthoDB" id="5535068at2759"/>
<dbReference type="InterPro" id="IPR025165">
    <property type="entry name" value="DUF4100"/>
</dbReference>
<feature type="compositionally biased region" description="Basic and acidic residues" evidence="2">
    <location>
        <begin position="170"/>
        <end position="179"/>
    </location>
</feature>
<evidence type="ECO:0000313" key="4">
    <source>
        <dbReference type="EMBL" id="KAE9389170.1"/>
    </source>
</evidence>
<dbReference type="EMBL" id="ML769709">
    <property type="protein sequence ID" value="KAE9389170.1"/>
    <property type="molecule type" value="Genomic_DNA"/>
</dbReference>
<protein>
    <recommendedName>
        <fullName evidence="3">DUF4100 domain-containing protein</fullName>
    </recommendedName>
</protein>
<evidence type="ECO:0000313" key="5">
    <source>
        <dbReference type="Proteomes" id="UP000799118"/>
    </source>
</evidence>
<dbReference type="Pfam" id="PF13975">
    <property type="entry name" value="gag-asp_proteas"/>
    <property type="match status" value="1"/>
</dbReference>
<keyword evidence="1" id="KW-0378">Hydrolase</keyword>
<feature type="region of interest" description="Disordered" evidence="2">
    <location>
        <begin position="283"/>
        <end position="306"/>
    </location>
</feature>
<gene>
    <name evidence="4" type="ORF">BT96DRAFT_947073</name>
</gene>
<dbReference type="InterPro" id="IPR021109">
    <property type="entry name" value="Peptidase_aspartic_dom_sf"/>
</dbReference>
<dbReference type="AlphaFoldDB" id="A0A6A4GV06"/>
<proteinExistence type="predicted"/>
<feature type="compositionally biased region" description="Low complexity" evidence="2">
    <location>
        <begin position="294"/>
        <end position="306"/>
    </location>
</feature>
<feature type="region of interest" description="Disordered" evidence="2">
    <location>
        <begin position="338"/>
        <end position="369"/>
    </location>
</feature>
<feature type="compositionally biased region" description="Basic and acidic residues" evidence="2">
    <location>
        <begin position="347"/>
        <end position="365"/>
    </location>
</feature>
<organism evidence="4 5">
    <name type="scientific">Gymnopus androsaceus JB14</name>
    <dbReference type="NCBI Taxonomy" id="1447944"/>
    <lineage>
        <taxon>Eukaryota</taxon>
        <taxon>Fungi</taxon>
        <taxon>Dikarya</taxon>
        <taxon>Basidiomycota</taxon>
        <taxon>Agaricomycotina</taxon>
        <taxon>Agaricomycetes</taxon>
        <taxon>Agaricomycetidae</taxon>
        <taxon>Agaricales</taxon>
        <taxon>Marasmiineae</taxon>
        <taxon>Omphalotaceae</taxon>
        <taxon>Gymnopus</taxon>
    </lineage>
</organism>
<dbReference type="Pfam" id="PF13352">
    <property type="entry name" value="DUF4100"/>
    <property type="match status" value="1"/>
</dbReference>
<keyword evidence="1" id="KW-0645">Protease</keyword>
<evidence type="ECO:0000256" key="2">
    <source>
        <dbReference type="SAM" id="MobiDB-lite"/>
    </source>
</evidence>
<feature type="compositionally biased region" description="Pro residues" evidence="2">
    <location>
        <begin position="222"/>
        <end position="238"/>
    </location>
</feature>
<dbReference type="CDD" id="cd00303">
    <property type="entry name" value="retropepsin_like"/>
    <property type="match status" value="1"/>
</dbReference>
<evidence type="ECO:0000259" key="3">
    <source>
        <dbReference type="Pfam" id="PF13352"/>
    </source>
</evidence>
<evidence type="ECO:0000256" key="1">
    <source>
        <dbReference type="ARBA" id="ARBA00022750"/>
    </source>
</evidence>
<sequence length="717" mass="81065">MSSVTSTTALVFSMPVPGMADAPKFTGHQPSAFLQQIVAHGSRAGITNKDQLVDYIVLYLSDEVALNIQYLPEFDLDETGEDVGNSRSAKELKFTKKSELAKYQNSFLKVASPLLKNKMITRTDSNYYFAQGLPTKDPQVPHATSLDTHDWESDHSADEASLEQLNNVKFSRDLKKEDGPSSSKKPILKKEEVKSSDFIESLTKEMQEIKATLANLNRRSSPRPPTPTNTPVDQTPPPAPARPCWLCGEWHKDPTIPGKCPHIKEFINKGLVVRQYNGRITLPDGSQLPRVQDAPPHMSSSSSPAALSYGGRDVFSGNVFGVASADIRFDYDDPEDDEYLYAPTTRSGRDTSSRHDPMTQKDSHQVRKTQFHRHLNYLSLKTLRIRKPWNTKIRLQDLLLDPRRNRLRYQSPPIRLTRMKAGGNPNLPNHKNQWKIGKPKRKRGMGIVEYPPPPHSITLLRTFTSDVLGCSPDLTKQMVEAAKMRREYAQKEVSALYLEDEDEGVEQTVVRGLEVPVEDAPKLQNFLVKYSSAVVAADKLYTMVTGVFNVVINGQKFRAMIDTGSELTIGSRSFFEHARLPLEIEGMKWSLKDVNGGVKPLMGVLTDTDIWIGKYNFPHHIFVSRGELSNSWDIIIGQPFLQYYASRIEYWHSGDTRLFLWNDGDKSRIPHVSIALTDPKSERNQYVIRNPNEDKERPFIEAREYTGYGDWPASGDF</sequence>